<dbReference type="AlphaFoldDB" id="A0A5F8H9D7"/>
<organism evidence="1 2">
    <name type="scientific">Monodelphis domestica</name>
    <name type="common">Gray short-tailed opossum</name>
    <dbReference type="NCBI Taxonomy" id="13616"/>
    <lineage>
        <taxon>Eukaryota</taxon>
        <taxon>Metazoa</taxon>
        <taxon>Chordata</taxon>
        <taxon>Craniata</taxon>
        <taxon>Vertebrata</taxon>
        <taxon>Euteleostomi</taxon>
        <taxon>Mammalia</taxon>
        <taxon>Metatheria</taxon>
        <taxon>Didelphimorphia</taxon>
        <taxon>Didelphidae</taxon>
        <taxon>Monodelphis</taxon>
    </lineage>
</organism>
<dbReference type="InParanoid" id="A0A5F8H9D7"/>
<dbReference type="STRING" id="13616.ENSMODP00000056457"/>
<keyword evidence="2" id="KW-1185">Reference proteome</keyword>
<reference evidence="1" key="3">
    <citation type="submission" date="2025-09" db="UniProtKB">
        <authorList>
            <consortium name="Ensembl"/>
        </authorList>
    </citation>
    <scope>IDENTIFICATION</scope>
</reference>
<dbReference type="Ensembl" id="ENSMODT00000053456.1">
    <property type="protein sequence ID" value="ENSMODP00000056457.1"/>
    <property type="gene ID" value="ENSMODG00000038914.1"/>
</dbReference>
<evidence type="ECO:0000313" key="1">
    <source>
        <dbReference type="Ensembl" id="ENSMODP00000056457.1"/>
    </source>
</evidence>
<reference evidence="1 2" key="1">
    <citation type="journal article" date="2007" name="Nature">
        <title>Genome of the marsupial Monodelphis domestica reveals innovation in non-coding sequences.</title>
        <authorList>
            <person name="Mikkelsen T.S."/>
            <person name="Wakefield M.J."/>
            <person name="Aken B."/>
            <person name="Amemiya C.T."/>
            <person name="Chang J.L."/>
            <person name="Duke S."/>
            <person name="Garber M."/>
            <person name="Gentles A.J."/>
            <person name="Goodstadt L."/>
            <person name="Heger A."/>
            <person name="Jurka J."/>
            <person name="Kamal M."/>
            <person name="Mauceli E."/>
            <person name="Searle S.M."/>
            <person name="Sharpe T."/>
            <person name="Baker M.L."/>
            <person name="Batzer M.A."/>
            <person name="Benos P.V."/>
            <person name="Belov K."/>
            <person name="Clamp M."/>
            <person name="Cook A."/>
            <person name="Cuff J."/>
            <person name="Das R."/>
            <person name="Davidow L."/>
            <person name="Deakin J.E."/>
            <person name="Fazzari M.J."/>
            <person name="Glass J.L."/>
            <person name="Grabherr M."/>
            <person name="Greally J.M."/>
            <person name="Gu W."/>
            <person name="Hore T.A."/>
            <person name="Huttley G.A."/>
            <person name="Kleber M."/>
            <person name="Jirtle R.L."/>
            <person name="Koina E."/>
            <person name="Lee J.T."/>
            <person name="Mahony S."/>
            <person name="Marra M.A."/>
            <person name="Miller R.D."/>
            <person name="Nicholls R.D."/>
            <person name="Oda M."/>
            <person name="Papenfuss A.T."/>
            <person name="Parra Z.E."/>
            <person name="Pollock D.D."/>
            <person name="Ray D.A."/>
            <person name="Schein J.E."/>
            <person name="Speed T.P."/>
            <person name="Thompson K."/>
            <person name="VandeBerg J.L."/>
            <person name="Wade C.M."/>
            <person name="Walker J.A."/>
            <person name="Waters P.D."/>
            <person name="Webber C."/>
            <person name="Weidman J.R."/>
            <person name="Xie X."/>
            <person name="Zody M.C."/>
            <person name="Baldwin J."/>
            <person name="Abdouelleil A."/>
            <person name="Abdulkadir J."/>
            <person name="Abebe A."/>
            <person name="Abera B."/>
            <person name="Abreu J."/>
            <person name="Acer S.C."/>
            <person name="Aftuck L."/>
            <person name="Alexander A."/>
            <person name="An P."/>
            <person name="Anderson E."/>
            <person name="Anderson S."/>
            <person name="Arachi H."/>
            <person name="Azer M."/>
            <person name="Bachantsang P."/>
            <person name="Barry A."/>
            <person name="Bayul T."/>
            <person name="Berlin A."/>
            <person name="Bessette D."/>
            <person name="Bloom T."/>
            <person name="Bloom T."/>
            <person name="Boguslavskiy L."/>
            <person name="Bonnet C."/>
            <person name="Boukhgalter B."/>
            <person name="Bourzgui I."/>
            <person name="Brown A."/>
            <person name="Cahill P."/>
            <person name="Channer S."/>
            <person name="Cheshatsang Y."/>
            <person name="Chuda L."/>
            <person name="Citroen M."/>
            <person name="Collymore A."/>
            <person name="Cooke P."/>
            <person name="Costello M."/>
            <person name="D'Aco K."/>
            <person name="Daza R."/>
            <person name="De Haan G."/>
            <person name="DeGray S."/>
            <person name="DeMaso C."/>
            <person name="Dhargay N."/>
            <person name="Dooley K."/>
            <person name="Dooley E."/>
            <person name="Doricent M."/>
            <person name="Dorje P."/>
            <person name="Dorjee K."/>
            <person name="Dupes A."/>
            <person name="Elong R."/>
            <person name="Falk J."/>
            <person name="Farina A."/>
            <person name="Faro S."/>
            <person name="Ferguson D."/>
            <person name="Fisher S."/>
            <person name="Foley C.D."/>
            <person name="Franke A."/>
            <person name="Friedrich D."/>
            <person name="Gadbois L."/>
            <person name="Gearin G."/>
            <person name="Gearin C.R."/>
            <person name="Giannoukos G."/>
            <person name="Goode T."/>
            <person name="Graham J."/>
            <person name="Grandbois E."/>
            <person name="Grewal S."/>
            <person name="Gyaltsen K."/>
            <person name="Hafez N."/>
            <person name="Hagos B."/>
            <person name="Hall J."/>
            <person name="Henson C."/>
            <person name="Hollinger A."/>
            <person name="Honan T."/>
            <person name="Huard M.D."/>
            <person name="Hughes L."/>
            <person name="Hurhula B."/>
            <person name="Husby M.E."/>
            <person name="Kamat A."/>
            <person name="Kanga B."/>
            <person name="Kashin S."/>
            <person name="Khazanovich D."/>
            <person name="Kisner P."/>
            <person name="Lance K."/>
            <person name="Lara M."/>
            <person name="Lee W."/>
            <person name="Lennon N."/>
            <person name="Letendre F."/>
            <person name="LeVine R."/>
            <person name="Lipovsky A."/>
            <person name="Liu X."/>
            <person name="Liu J."/>
            <person name="Liu S."/>
            <person name="Lokyitsang T."/>
            <person name="Lokyitsang Y."/>
            <person name="Lubonja R."/>
            <person name="Lui A."/>
            <person name="MacDonald P."/>
            <person name="Magnisalis V."/>
            <person name="Maru K."/>
            <person name="Matthews C."/>
            <person name="McCusker W."/>
            <person name="McDonough S."/>
            <person name="Mehta T."/>
            <person name="Meldrim J."/>
            <person name="Meneus L."/>
            <person name="Mihai O."/>
            <person name="Mihalev A."/>
            <person name="Mihova T."/>
            <person name="Mittelman R."/>
            <person name="Mlenga V."/>
            <person name="Montmayeur A."/>
            <person name="Mulrain L."/>
            <person name="Navidi A."/>
            <person name="Naylor J."/>
            <person name="Negash T."/>
            <person name="Nguyen T."/>
            <person name="Nguyen N."/>
            <person name="Nicol R."/>
            <person name="Norbu C."/>
            <person name="Norbu N."/>
            <person name="Novod N."/>
            <person name="O'Neill B."/>
            <person name="Osman S."/>
            <person name="Markiewicz E."/>
            <person name="Oyono O.L."/>
            <person name="Patti C."/>
            <person name="Phunkhang P."/>
            <person name="Pierre F."/>
            <person name="Priest M."/>
            <person name="Raghuraman S."/>
            <person name="Rege F."/>
            <person name="Reyes R."/>
            <person name="Rise C."/>
            <person name="Rogov P."/>
            <person name="Ross K."/>
            <person name="Ryan E."/>
            <person name="Settipalli S."/>
            <person name="Shea T."/>
            <person name="Sherpa N."/>
            <person name="Shi L."/>
            <person name="Shih D."/>
            <person name="Sparrow T."/>
            <person name="Spaulding J."/>
            <person name="Stalker J."/>
            <person name="Stange-Thomann N."/>
            <person name="Stavropoulos S."/>
            <person name="Stone C."/>
            <person name="Strader C."/>
            <person name="Tesfaye S."/>
            <person name="Thomson T."/>
            <person name="Thoulutsang Y."/>
            <person name="Thoulutsang D."/>
            <person name="Topham K."/>
            <person name="Topping I."/>
            <person name="Tsamla T."/>
            <person name="Vassiliev H."/>
            <person name="Vo A."/>
            <person name="Wangchuk T."/>
            <person name="Wangdi T."/>
            <person name="Weiand M."/>
            <person name="Wilkinson J."/>
            <person name="Wilson A."/>
            <person name="Yadav S."/>
            <person name="Young G."/>
            <person name="Yu Q."/>
            <person name="Zembek L."/>
            <person name="Zhong D."/>
            <person name="Zimmer A."/>
            <person name="Zwirko Z."/>
            <person name="Jaffe D.B."/>
            <person name="Alvarez P."/>
            <person name="Brockman W."/>
            <person name="Butler J."/>
            <person name="Chin C."/>
            <person name="Gnerre S."/>
            <person name="MacCallum I."/>
            <person name="Graves J.A."/>
            <person name="Ponting C.P."/>
            <person name="Breen M."/>
            <person name="Samollow P.B."/>
            <person name="Lander E.S."/>
            <person name="Lindblad-Toh K."/>
        </authorList>
    </citation>
    <scope>NUCLEOTIDE SEQUENCE [LARGE SCALE GENOMIC DNA]</scope>
</reference>
<dbReference type="Proteomes" id="UP000002280">
    <property type="component" value="Chromosome 2"/>
</dbReference>
<evidence type="ECO:0000313" key="2">
    <source>
        <dbReference type="Proteomes" id="UP000002280"/>
    </source>
</evidence>
<reference evidence="1" key="2">
    <citation type="submission" date="2025-08" db="UniProtKB">
        <authorList>
            <consortium name="Ensembl"/>
        </authorList>
    </citation>
    <scope>IDENTIFICATION</scope>
</reference>
<sequence>SQLAALLSSLDSDFGETSSCASLASGLVGRRTWLSALPPLAPGLACWSYSPWLLSGAACGRVFAAEADPKDPGGRGRDGWVFPEALWQRPTVFVTILARIAAHTLPHFLGCLERLDYPKDRMAICLRYVTQNWTSHAQLLVSKRRLSLKGEQFFCLFPRRKEL</sequence>
<accession>A0A5F8H9D7</accession>
<protein>
    <submittedName>
        <fullName evidence="1">Uncharacterized protein</fullName>
    </submittedName>
</protein>
<dbReference type="Bgee" id="ENSMODG00000038914">
    <property type="expression patterns" value="Expressed in adult mammalian kidney and 6 other cell types or tissues"/>
</dbReference>
<proteinExistence type="predicted"/>
<name>A0A5F8H9D7_MONDO</name>